<evidence type="ECO:0000256" key="1">
    <source>
        <dbReference type="SAM" id="SignalP"/>
    </source>
</evidence>
<evidence type="ECO:0000313" key="2">
    <source>
        <dbReference type="EMBL" id="GAA2726100.1"/>
    </source>
</evidence>
<name>A0ABN3U8U2_9ACTN</name>
<evidence type="ECO:0000313" key="3">
    <source>
        <dbReference type="Proteomes" id="UP001501842"/>
    </source>
</evidence>
<keyword evidence="3" id="KW-1185">Reference proteome</keyword>
<accession>A0ABN3U8U2</accession>
<dbReference type="RefSeq" id="WP_344450760.1">
    <property type="nucleotide sequence ID" value="NZ_BAAATZ010000009.1"/>
</dbReference>
<dbReference type="EMBL" id="BAAATZ010000009">
    <property type="protein sequence ID" value="GAA2726100.1"/>
    <property type="molecule type" value="Genomic_DNA"/>
</dbReference>
<feature type="signal peptide" evidence="1">
    <location>
        <begin position="1"/>
        <end position="26"/>
    </location>
</feature>
<reference evidence="2 3" key="1">
    <citation type="journal article" date="2019" name="Int. J. Syst. Evol. Microbiol.">
        <title>The Global Catalogue of Microorganisms (GCM) 10K type strain sequencing project: providing services to taxonomists for standard genome sequencing and annotation.</title>
        <authorList>
            <consortium name="The Broad Institute Genomics Platform"/>
            <consortium name="The Broad Institute Genome Sequencing Center for Infectious Disease"/>
            <person name="Wu L."/>
            <person name="Ma J."/>
        </authorList>
    </citation>
    <scope>NUCLEOTIDE SEQUENCE [LARGE SCALE GENOMIC DNA]</scope>
    <source>
        <strain evidence="2 3">JCM 8201</strain>
    </source>
</reference>
<evidence type="ECO:0008006" key="4">
    <source>
        <dbReference type="Google" id="ProtNLM"/>
    </source>
</evidence>
<organism evidence="2 3">
    <name type="scientific">Actinocorallia aurantiaca</name>
    <dbReference type="NCBI Taxonomy" id="46204"/>
    <lineage>
        <taxon>Bacteria</taxon>
        <taxon>Bacillati</taxon>
        <taxon>Actinomycetota</taxon>
        <taxon>Actinomycetes</taxon>
        <taxon>Streptosporangiales</taxon>
        <taxon>Thermomonosporaceae</taxon>
        <taxon>Actinocorallia</taxon>
    </lineage>
</organism>
<feature type="chain" id="PRO_5045822796" description="Ig-like domain-containing protein" evidence="1">
    <location>
        <begin position="27"/>
        <end position="212"/>
    </location>
</feature>
<gene>
    <name evidence="2" type="ORF">GCM10010439_27770</name>
</gene>
<dbReference type="Proteomes" id="UP001501842">
    <property type="component" value="Unassembled WGS sequence"/>
</dbReference>
<proteinExistence type="predicted"/>
<comment type="caution">
    <text evidence="2">The sequence shown here is derived from an EMBL/GenBank/DDBJ whole genome shotgun (WGS) entry which is preliminary data.</text>
</comment>
<protein>
    <recommendedName>
        <fullName evidence="4">Ig-like domain-containing protein</fullName>
    </recommendedName>
</protein>
<sequence length="212" mass="21934">MRKKTLSTLTLASVLALGGQASPALAAATTWTVANPNADGSFNAVSGSLTVKNSAGETLFTCQSIDAGGTMQSRSITSTATPVLGQFTWARANSCVDGGGGSWVGSLAGSYVFHYFNAAGYNAATGTTTFNQLQPSLFNFYTAGSSRCFFTIKAKGMTYTNATSTLKTTKAEVLLGNDESGPSCQGLLTQGETITFATEYKFTPAIKITATS</sequence>
<keyword evidence="1" id="KW-0732">Signal</keyword>